<dbReference type="EMBL" id="CP104311">
    <property type="protein sequence ID" value="WWF01985.1"/>
    <property type="molecule type" value="Genomic_DNA"/>
</dbReference>
<reference evidence="6 7" key="1">
    <citation type="submission" date="2022-09" db="EMBL/GenBank/DDBJ databases">
        <authorList>
            <person name="Giprobiosintez L."/>
        </authorList>
    </citation>
    <scope>NUCLEOTIDE SEQUENCE [LARGE SCALE GENOMIC DNA]</scope>
    <source>
        <strain evidence="7">VKPM-B-12549 (GBS-15)</strain>
    </source>
</reference>
<feature type="transmembrane region" description="Helical" evidence="5">
    <location>
        <begin position="133"/>
        <end position="153"/>
    </location>
</feature>
<dbReference type="PANTHER" id="PTHR20855">
    <property type="entry name" value="ADIPOR/PROGESTIN RECEPTOR-RELATED"/>
    <property type="match status" value="1"/>
</dbReference>
<accession>A0ABZ2F5Z4</accession>
<feature type="transmembrane region" description="Helical" evidence="5">
    <location>
        <begin position="196"/>
        <end position="213"/>
    </location>
</feature>
<dbReference type="Proteomes" id="UP001359308">
    <property type="component" value="Chromosome"/>
</dbReference>
<keyword evidence="2 5" id="KW-0812">Transmembrane</keyword>
<keyword evidence="7" id="KW-1185">Reference proteome</keyword>
<gene>
    <name evidence="6" type="ORF">N4J17_16190</name>
</gene>
<dbReference type="RefSeq" id="WP_198322854.1">
    <property type="nucleotide sequence ID" value="NZ_CP104311.1"/>
</dbReference>
<keyword evidence="4 5" id="KW-0472">Membrane</keyword>
<protein>
    <submittedName>
        <fullName evidence="6">Hemolysin III family protein</fullName>
    </submittedName>
</protein>
<organism evidence="6 7">
    <name type="scientific">Methylococcus capsulatus</name>
    <dbReference type="NCBI Taxonomy" id="414"/>
    <lineage>
        <taxon>Bacteria</taxon>
        <taxon>Pseudomonadati</taxon>
        <taxon>Pseudomonadota</taxon>
        <taxon>Gammaproteobacteria</taxon>
        <taxon>Methylococcales</taxon>
        <taxon>Methylococcaceae</taxon>
        <taxon>Methylococcus</taxon>
    </lineage>
</organism>
<evidence type="ECO:0000256" key="5">
    <source>
        <dbReference type="SAM" id="Phobius"/>
    </source>
</evidence>
<evidence type="ECO:0000313" key="7">
    <source>
        <dbReference type="Proteomes" id="UP001359308"/>
    </source>
</evidence>
<comment type="subcellular location">
    <subcellularLocation>
        <location evidence="1">Membrane</location>
        <topology evidence="1">Multi-pass membrane protein</topology>
    </subcellularLocation>
</comment>
<evidence type="ECO:0000256" key="3">
    <source>
        <dbReference type="ARBA" id="ARBA00022989"/>
    </source>
</evidence>
<sequence length="228" mass="24785">MDTHSIPGFAEPVSSLTHLLGAGVVAVYGYFLLRRGRGNISRLITLGVFVFSCIFLLSMSGVYHLLAAGGSGHAVLQRLDHAAIFSLIAGSFTPVHWILFTGWGRWGVLLLIWALAITGITLKVIFFEQIPEWLGLTLFMGIGWIGLASGITLARRYGLRFVMPLVYSGLSYTAGGLLEFLGVPILIPGVIGPHELLHFGVLAGIAFHFRFLAGMLDRVAPRRPIQDD</sequence>
<keyword evidence="3 5" id="KW-1133">Transmembrane helix</keyword>
<proteinExistence type="predicted"/>
<name>A0ABZ2F5Z4_METCP</name>
<evidence type="ECO:0000256" key="4">
    <source>
        <dbReference type="ARBA" id="ARBA00023136"/>
    </source>
</evidence>
<feature type="transmembrane region" description="Helical" evidence="5">
    <location>
        <begin position="12"/>
        <end position="31"/>
    </location>
</feature>
<dbReference type="InterPro" id="IPR004254">
    <property type="entry name" value="AdipoR/HlyIII-related"/>
</dbReference>
<dbReference type="Pfam" id="PF03006">
    <property type="entry name" value="HlyIII"/>
    <property type="match status" value="1"/>
</dbReference>
<evidence type="ECO:0000256" key="1">
    <source>
        <dbReference type="ARBA" id="ARBA00004141"/>
    </source>
</evidence>
<feature type="transmembrane region" description="Helical" evidence="5">
    <location>
        <begin position="165"/>
        <end position="190"/>
    </location>
</feature>
<evidence type="ECO:0000313" key="6">
    <source>
        <dbReference type="EMBL" id="WWF01985.1"/>
    </source>
</evidence>
<feature type="transmembrane region" description="Helical" evidence="5">
    <location>
        <begin position="43"/>
        <end position="63"/>
    </location>
</feature>
<dbReference type="PANTHER" id="PTHR20855:SF3">
    <property type="entry name" value="LD03007P"/>
    <property type="match status" value="1"/>
</dbReference>
<evidence type="ECO:0000256" key="2">
    <source>
        <dbReference type="ARBA" id="ARBA00022692"/>
    </source>
</evidence>
<feature type="transmembrane region" description="Helical" evidence="5">
    <location>
        <begin position="83"/>
        <end position="100"/>
    </location>
</feature>
<feature type="transmembrane region" description="Helical" evidence="5">
    <location>
        <begin position="107"/>
        <end position="127"/>
    </location>
</feature>